<feature type="domain" description="Major facilitator superfamily (MFS) profile" evidence="9">
    <location>
        <begin position="20"/>
        <end position="508"/>
    </location>
</feature>
<accession>A0A084IQS0</accession>
<dbReference type="PATRIC" id="fig|1304275.5.peg.600"/>
<dbReference type="Pfam" id="PF07690">
    <property type="entry name" value="MFS_1"/>
    <property type="match status" value="1"/>
</dbReference>
<evidence type="ECO:0000256" key="5">
    <source>
        <dbReference type="ARBA" id="ARBA00022692"/>
    </source>
</evidence>
<evidence type="ECO:0000256" key="8">
    <source>
        <dbReference type="SAM" id="Phobius"/>
    </source>
</evidence>
<evidence type="ECO:0000259" key="9">
    <source>
        <dbReference type="PROSITE" id="PS50850"/>
    </source>
</evidence>
<evidence type="ECO:0000256" key="7">
    <source>
        <dbReference type="ARBA" id="ARBA00023136"/>
    </source>
</evidence>
<evidence type="ECO:0000313" key="10">
    <source>
        <dbReference type="EMBL" id="KEZ79054.1"/>
    </source>
</evidence>
<dbReference type="Gene3D" id="1.20.1720.10">
    <property type="entry name" value="Multidrug resistance protein D"/>
    <property type="match status" value="1"/>
</dbReference>
<comment type="caution">
    <text evidence="10">The sequence shown here is derived from an EMBL/GenBank/DDBJ whole genome shotgun (WGS) entry which is preliminary data.</text>
</comment>
<dbReference type="GO" id="GO:0005886">
    <property type="term" value="C:plasma membrane"/>
    <property type="evidence" value="ECO:0007669"/>
    <property type="project" value="UniProtKB-SubCell"/>
</dbReference>
<dbReference type="STRING" id="1304275.C41B8_02952"/>
<feature type="transmembrane region" description="Helical" evidence="8">
    <location>
        <begin position="239"/>
        <end position="258"/>
    </location>
</feature>
<dbReference type="EMBL" id="APNK01000002">
    <property type="protein sequence ID" value="KEZ79054.1"/>
    <property type="molecule type" value="Genomic_DNA"/>
</dbReference>
<dbReference type="eggNOG" id="COG2814">
    <property type="taxonomic scope" value="Bacteria"/>
</dbReference>
<feature type="transmembrane region" description="Helical" evidence="8">
    <location>
        <begin position="377"/>
        <end position="396"/>
    </location>
</feature>
<evidence type="ECO:0000256" key="2">
    <source>
        <dbReference type="ARBA" id="ARBA00008537"/>
    </source>
</evidence>
<evidence type="ECO:0000256" key="6">
    <source>
        <dbReference type="ARBA" id="ARBA00022989"/>
    </source>
</evidence>
<keyword evidence="4" id="KW-1003">Cell membrane</keyword>
<evidence type="ECO:0000256" key="3">
    <source>
        <dbReference type="ARBA" id="ARBA00022448"/>
    </source>
</evidence>
<evidence type="ECO:0000256" key="4">
    <source>
        <dbReference type="ARBA" id="ARBA00022475"/>
    </source>
</evidence>
<dbReference type="PANTHER" id="PTHR42718:SF9">
    <property type="entry name" value="MAJOR FACILITATOR SUPERFAMILY MULTIDRUG TRANSPORTER MFSC"/>
    <property type="match status" value="1"/>
</dbReference>
<proteinExistence type="inferred from homology"/>
<comment type="subcellular location">
    <subcellularLocation>
        <location evidence="1">Cell membrane</location>
        <topology evidence="1">Multi-pass membrane protein</topology>
    </subcellularLocation>
</comment>
<feature type="transmembrane region" description="Helical" evidence="8">
    <location>
        <begin position="146"/>
        <end position="166"/>
    </location>
</feature>
<feature type="transmembrane region" description="Helical" evidence="8">
    <location>
        <begin position="86"/>
        <end position="105"/>
    </location>
</feature>
<feature type="transmembrane region" description="Helical" evidence="8">
    <location>
        <begin position="486"/>
        <end position="504"/>
    </location>
</feature>
<evidence type="ECO:0000313" key="11">
    <source>
        <dbReference type="Proteomes" id="UP000028302"/>
    </source>
</evidence>
<dbReference type="RefSeq" id="WP_037333662.1">
    <property type="nucleotide sequence ID" value="NZ_APNK01000002.1"/>
</dbReference>
<reference evidence="10 11" key="1">
    <citation type="submission" date="2013-03" db="EMBL/GenBank/DDBJ databases">
        <title>Salinisphaera hydrothermalis C41B8 Genome Sequencing.</title>
        <authorList>
            <person name="Li C."/>
            <person name="Lai Q."/>
            <person name="Shao Z."/>
        </authorList>
    </citation>
    <scope>NUCLEOTIDE SEQUENCE [LARGE SCALE GENOMIC DNA]</scope>
    <source>
        <strain evidence="10 11">C41B8</strain>
    </source>
</reference>
<dbReference type="OrthoDB" id="9812221at2"/>
<dbReference type="InterPro" id="IPR020846">
    <property type="entry name" value="MFS_dom"/>
</dbReference>
<dbReference type="Gene3D" id="1.20.1250.20">
    <property type="entry name" value="MFS general substrate transporter like domains"/>
    <property type="match status" value="1"/>
</dbReference>
<feature type="transmembrane region" description="Helical" evidence="8">
    <location>
        <begin position="206"/>
        <end position="227"/>
    </location>
</feature>
<dbReference type="PANTHER" id="PTHR42718">
    <property type="entry name" value="MAJOR FACILITATOR SUPERFAMILY MULTIDRUG TRANSPORTER MFSC"/>
    <property type="match status" value="1"/>
</dbReference>
<gene>
    <name evidence="10" type="ORF">C41B8_02952</name>
</gene>
<dbReference type="Proteomes" id="UP000028302">
    <property type="component" value="Unassembled WGS sequence"/>
</dbReference>
<feature type="transmembrane region" description="Helical" evidence="8">
    <location>
        <begin position="308"/>
        <end position="328"/>
    </location>
</feature>
<comment type="similarity">
    <text evidence="2">Belongs to the major facilitator superfamily. EmrB family.</text>
</comment>
<feature type="transmembrane region" description="Helical" evidence="8">
    <location>
        <begin position="56"/>
        <end position="74"/>
    </location>
</feature>
<dbReference type="InterPro" id="IPR036259">
    <property type="entry name" value="MFS_trans_sf"/>
</dbReference>
<dbReference type="AlphaFoldDB" id="A0A084IQS0"/>
<protein>
    <submittedName>
        <fullName evidence="10">EmrB/QacA subfamily drug resistance transporter</fullName>
    </submittedName>
</protein>
<dbReference type="SUPFAM" id="SSF103473">
    <property type="entry name" value="MFS general substrate transporter"/>
    <property type="match status" value="1"/>
</dbReference>
<keyword evidence="3" id="KW-0813">Transport</keyword>
<dbReference type="PROSITE" id="PS50850">
    <property type="entry name" value="MFS"/>
    <property type="match status" value="1"/>
</dbReference>
<dbReference type="GO" id="GO:0022857">
    <property type="term" value="F:transmembrane transporter activity"/>
    <property type="evidence" value="ECO:0007669"/>
    <property type="project" value="InterPro"/>
</dbReference>
<feature type="transmembrane region" description="Helical" evidence="8">
    <location>
        <begin position="408"/>
        <end position="427"/>
    </location>
</feature>
<keyword evidence="7 8" id="KW-0472">Membrane</keyword>
<feature type="transmembrane region" description="Helical" evidence="8">
    <location>
        <begin position="278"/>
        <end position="302"/>
    </location>
</feature>
<sequence length="508" mass="55042">MSRASSAASESLPPGQLVALTIALSLAVFMNALDVSIANVSVPNISGDLGVSSQHGTWIITSFAAARAILLPITGWMARRVGELRLFVWSTLAFTAFSLLCGLAWSFPVLVAARALQGMAAGPVMPLSQSLLLANFPRHRHGFANGIWAMMIVVGPVLGPILGGWITDNYHWPWIFNLNVPIGVVAALVTWLLLRDRMPARGHDRTPIDLVGLALLATGVVALQTLFDQGNDDAWFSSPFIVGCGLVALVAFAFLLVWELTDEHPVVDLALFARRNFLVATIAITFGYMAYFGGIVVLPLWLQNDFGYTATWAGITTASLGIGAVLFSPIAGRLTDRFDPRLLVTFGFLLFAVLSFAKADANPQITFERLFLTRLPWGVGSACFLIPLLTLSTAGLPPDRVAAASGLFNFMRLLAMSFGTSLSQTVWDRRLDLHDHHLTSQLAAHGPNVERWWAQARQAGLSHEQAMAELSATISHQSALLGLNDAYWLAGWLFIGLTALIWFARPAE</sequence>
<keyword evidence="6 8" id="KW-1133">Transmembrane helix</keyword>
<name>A0A084IQS0_SALHC</name>
<evidence type="ECO:0000256" key="1">
    <source>
        <dbReference type="ARBA" id="ARBA00004651"/>
    </source>
</evidence>
<organism evidence="10 11">
    <name type="scientific">Salinisphaera hydrothermalis (strain C41B8)</name>
    <dbReference type="NCBI Taxonomy" id="1304275"/>
    <lineage>
        <taxon>Bacteria</taxon>
        <taxon>Pseudomonadati</taxon>
        <taxon>Pseudomonadota</taxon>
        <taxon>Gammaproteobacteria</taxon>
        <taxon>Salinisphaerales</taxon>
        <taxon>Salinisphaeraceae</taxon>
        <taxon>Salinisphaera</taxon>
    </lineage>
</organism>
<dbReference type="InterPro" id="IPR011701">
    <property type="entry name" value="MFS"/>
</dbReference>
<keyword evidence="11" id="KW-1185">Reference proteome</keyword>
<feature type="transmembrane region" description="Helical" evidence="8">
    <location>
        <begin position="340"/>
        <end position="357"/>
    </location>
</feature>
<feature type="transmembrane region" description="Helical" evidence="8">
    <location>
        <begin position="172"/>
        <end position="194"/>
    </location>
</feature>
<dbReference type="CDD" id="cd17503">
    <property type="entry name" value="MFS_LmrB_MDR_like"/>
    <property type="match status" value="1"/>
</dbReference>
<dbReference type="InterPro" id="IPR004638">
    <property type="entry name" value="EmrB-like"/>
</dbReference>
<dbReference type="NCBIfam" id="TIGR00711">
    <property type="entry name" value="efflux_EmrB"/>
    <property type="match status" value="1"/>
</dbReference>
<keyword evidence="5 8" id="KW-0812">Transmembrane</keyword>